<keyword evidence="3" id="KW-1185">Reference proteome</keyword>
<accession>A0A497YHI5</accession>
<dbReference type="Pfam" id="PF14329">
    <property type="entry name" value="DUF4386"/>
    <property type="match status" value="1"/>
</dbReference>
<feature type="transmembrane region" description="Helical" evidence="1">
    <location>
        <begin position="149"/>
        <end position="168"/>
    </location>
</feature>
<name>A0A497YHI5_9BACL</name>
<dbReference type="EMBL" id="RCCP01000003">
    <property type="protein sequence ID" value="RLJ86568.1"/>
    <property type="molecule type" value="Genomic_DNA"/>
</dbReference>
<dbReference type="Proteomes" id="UP000280791">
    <property type="component" value="Unassembled WGS sequence"/>
</dbReference>
<dbReference type="AlphaFoldDB" id="A0A497YHI5"/>
<proteinExistence type="predicted"/>
<keyword evidence="1" id="KW-0812">Transmembrane</keyword>
<feature type="transmembrane region" description="Helical" evidence="1">
    <location>
        <begin position="91"/>
        <end position="114"/>
    </location>
</feature>
<sequence length="249" mass="27155">MERAINGNSPIFYARIVGGGLVLMALFALYANFFVIERLIIPGNAAATVANITANDLSFRLAIASFVIVLVLDVIVSWGLYVLLKQVNQNLALLAALFRLVYTAIFTAAIFNFVSVLQLLSKDIYLGALETSQLNAQVMLLIDAFKNGWMIGLVFFGVHLLLIGYLAFKSRFIPAFLGILVMLAGLGYLIDNSAKILLANYAEYETVFILIVAVPGAIGELALAIWLLTRGKKIPEIKPLKPSYEGGVH</sequence>
<feature type="transmembrane region" description="Helical" evidence="1">
    <location>
        <begin position="206"/>
        <end position="228"/>
    </location>
</feature>
<evidence type="ECO:0000313" key="2">
    <source>
        <dbReference type="EMBL" id="RLJ86568.1"/>
    </source>
</evidence>
<protein>
    <submittedName>
        <fullName evidence="2">Uncharacterized protein DUF4386</fullName>
    </submittedName>
</protein>
<evidence type="ECO:0000256" key="1">
    <source>
        <dbReference type="SAM" id="Phobius"/>
    </source>
</evidence>
<gene>
    <name evidence="2" type="ORF">DFR62_2170</name>
</gene>
<evidence type="ECO:0000313" key="3">
    <source>
        <dbReference type="Proteomes" id="UP000280791"/>
    </source>
</evidence>
<dbReference type="InterPro" id="IPR025495">
    <property type="entry name" value="DUF4386"/>
</dbReference>
<reference evidence="2 3" key="1">
    <citation type="submission" date="2018-10" db="EMBL/GenBank/DDBJ databases">
        <title>Genomic Encyclopedia of Type Strains, Phase IV (KMG-IV): sequencing the most valuable type-strain genomes for metagenomic binning, comparative biology and taxonomic classification.</title>
        <authorList>
            <person name="Goeker M."/>
        </authorList>
    </citation>
    <scope>NUCLEOTIDE SEQUENCE [LARGE SCALE GENOMIC DNA]</scope>
    <source>
        <strain evidence="2 3">DSM 20549</strain>
    </source>
</reference>
<feature type="transmembrane region" description="Helical" evidence="1">
    <location>
        <begin position="175"/>
        <end position="194"/>
    </location>
</feature>
<comment type="caution">
    <text evidence="2">The sequence shown here is derived from an EMBL/GenBank/DDBJ whole genome shotgun (WGS) entry which is preliminary data.</text>
</comment>
<feature type="transmembrane region" description="Helical" evidence="1">
    <location>
        <begin position="12"/>
        <end position="41"/>
    </location>
</feature>
<keyword evidence="1" id="KW-1133">Transmembrane helix</keyword>
<feature type="transmembrane region" description="Helical" evidence="1">
    <location>
        <begin position="61"/>
        <end position="84"/>
    </location>
</feature>
<organism evidence="2 3">
    <name type="scientific">Planococcus citreus</name>
    <dbReference type="NCBI Taxonomy" id="1373"/>
    <lineage>
        <taxon>Bacteria</taxon>
        <taxon>Bacillati</taxon>
        <taxon>Bacillota</taxon>
        <taxon>Bacilli</taxon>
        <taxon>Bacillales</taxon>
        <taxon>Caryophanaceae</taxon>
        <taxon>Planococcus</taxon>
    </lineage>
</organism>
<keyword evidence="1" id="KW-0472">Membrane</keyword>
<dbReference type="RefSeq" id="WP_121300339.1">
    <property type="nucleotide sequence ID" value="NZ_QBEW01000064.1"/>
</dbReference>
<dbReference type="OrthoDB" id="7060422at2"/>